<organism evidence="1 2">
    <name type="scientific">Panicum virgatum</name>
    <name type="common">Blackwell switchgrass</name>
    <dbReference type="NCBI Taxonomy" id="38727"/>
    <lineage>
        <taxon>Eukaryota</taxon>
        <taxon>Viridiplantae</taxon>
        <taxon>Streptophyta</taxon>
        <taxon>Embryophyta</taxon>
        <taxon>Tracheophyta</taxon>
        <taxon>Spermatophyta</taxon>
        <taxon>Magnoliopsida</taxon>
        <taxon>Liliopsida</taxon>
        <taxon>Poales</taxon>
        <taxon>Poaceae</taxon>
        <taxon>PACMAD clade</taxon>
        <taxon>Panicoideae</taxon>
        <taxon>Panicodae</taxon>
        <taxon>Paniceae</taxon>
        <taxon>Panicinae</taxon>
        <taxon>Panicum</taxon>
        <taxon>Panicum sect. Hiantes</taxon>
    </lineage>
</organism>
<dbReference type="Gene3D" id="3.40.395.10">
    <property type="entry name" value="Adenoviral Proteinase, Chain A"/>
    <property type="match status" value="1"/>
</dbReference>
<name>A0A8T0RVZ2_PANVG</name>
<sequence>MLSLILSLNKKDEVYEADNKPSNKRQRVHPRQPEKDANACLRWLKSCTKDNEQLKWKWIVHNNPWPIEVTGESIRSQFVCGGSLKPDICNLMMRLFLELDDKIYLNSEPRLRHFLPADWATLALEHGSNLITESSPAVRSMFSGPHINYNVKLCRMVIAPVQCWKGEWSCYVWDFKEKRLNILDPLINQGGSNKQDVQSRHDSIKDVLHGALIVCRSKYYNSSHGYDTDYQVSSSNEWSVIFLQGLGGKHVFRSYNSGIYMLHFTREFAGTELESVGKIGELRRDLLYELLTMGSNTGRLPPTLPIRDRPNRLE</sequence>
<reference evidence="1" key="1">
    <citation type="submission" date="2020-05" db="EMBL/GenBank/DDBJ databases">
        <title>WGS assembly of Panicum virgatum.</title>
        <authorList>
            <person name="Lovell J.T."/>
            <person name="Jenkins J."/>
            <person name="Shu S."/>
            <person name="Juenger T.E."/>
            <person name="Schmutz J."/>
        </authorList>
    </citation>
    <scope>NUCLEOTIDE SEQUENCE</scope>
    <source>
        <strain evidence="1">AP13</strain>
    </source>
</reference>
<protein>
    <submittedName>
        <fullName evidence="1">Uncharacterized protein</fullName>
    </submittedName>
</protein>
<proteinExistence type="predicted"/>
<dbReference type="InterPro" id="IPR038765">
    <property type="entry name" value="Papain-like_cys_pep_sf"/>
</dbReference>
<keyword evidence="2" id="KW-1185">Reference proteome</keyword>
<dbReference type="AlphaFoldDB" id="A0A8T0RVZ2"/>
<comment type="caution">
    <text evidence="1">The sequence shown here is derived from an EMBL/GenBank/DDBJ whole genome shotgun (WGS) entry which is preliminary data.</text>
</comment>
<dbReference type="EMBL" id="CM029046">
    <property type="protein sequence ID" value="KAG2588856.1"/>
    <property type="molecule type" value="Genomic_DNA"/>
</dbReference>
<evidence type="ECO:0000313" key="2">
    <source>
        <dbReference type="Proteomes" id="UP000823388"/>
    </source>
</evidence>
<gene>
    <name evidence="1" type="ORF">PVAP13_5NG253200</name>
</gene>
<dbReference type="Proteomes" id="UP000823388">
    <property type="component" value="Chromosome 5N"/>
</dbReference>
<evidence type="ECO:0000313" key="1">
    <source>
        <dbReference type="EMBL" id="KAG2588856.1"/>
    </source>
</evidence>
<dbReference type="SUPFAM" id="SSF54001">
    <property type="entry name" value="Cysteine proteinases"/>
    <property type="match status" value="1"/>
</dbReference>
<accession>A0A8T0RVZ2</accession>